<evidence type="ECO:0000256" key="1">
    <source>
        <dbReference type="ARBA" id="ARBA00004651"/>
    </source>
</evidence>
<feature type="transmembrane region" description="Helical" evidence="6">
    <location>
        <begin position="70"/>
        <end position="87"/>
    </location>
</feature>
<evidence type="ECO:0000256" key="3">
    <source>
        <dbReference type="ARBA" id="ARBA00022692"/>
    </source>
</evidence>
<keyword evidence="4 6" id="KW-1133">Transmembrane helix</keyword>
<gene>
    <name evidence="7" type="ORF">YC6258_01768</name>
</gene>
<dbReference type="Pfam" id="PF01810">
    <property type="entry name" value="LysE"/>
    <property type="match status" value="1"/>
</dbReference>
<reference evidence="7 8" key="1">
    <citation type="submission" date="2014-01" db="EMBL/GenBank/DDBJ databases">
        <title>Full genme sequencing of cellulolytic bacterium Gynuella sunshinyii YC6258T gen. nov., sp. nov.</title>
        <authorList>
            <person name="Khan H."/>
            <person name="Chung E.J."/>
            <person name="Chung Y.R."/>
        </authorList>
    </citation>
    <scope>NUCLEOTIDE SEQUENCE [LARGE SCALE GENOMIC DNA]</scope>
    <source>
        <strain evidence="7 8">YC6258</strain>
    </source>
</reference>
<dbReference type="EMBL" id="CP007142">
    <property type="protein sequence ID" value="AJQ93812.1"/>
    <property type="molecule type" value="Genomic_DNA"/>
</dbReference>
<feature type="transmembrane region" description="Helical" evidence="6">
    <location>
        <begin position="179"/>
        <end position="201"/>
    </location>
</feature>
<dbReference type="Proteomes" id="UP000032266">
    <property type="component" value="Chromosome"/>
</dbReference>
<dbReference type="PANTHER" id="PTHR30086">
    <property type="entry name" value="ARGININE EXPORTER PROTEIN ARGO"/>
    <property type="match status" value="1"/>
</dbReference>
<dbReference type="HOGENOM" id="CLU_087840_0_0_6"/>
<feature type="transmembrane region" description="Helical" evidence="6">
    <location>
        <begin position="147"/>
        <end position="167"/>
    </location>
</feature>
<proteinExistence type="predicted"/>
<sequence>MDFVTVFLKGFMTGGSLIVAIGAQNAFVLTQGVRRQYIGTIAVTCTLLDMGLIFSGITGLGVLISSNQRLLLIASAGGALFLTVYGARSLRTAMTSQQMKRSEISLQSHSGAIAVTLGLSLLNPHVYLDTVLLIGSIGGQFETPARYWFGFGAASASAVWFFMLAYGAARLSPLFSQPIAWKVLDVVIAAVMWSIAGTLWYQAWLYFQQV</sequence>
<evidence type="ECO:0000313" key="7">
    <source>
        <dbReference type="EMBL" id="AJQ93812.1"/>
    </source>
</evidence>
<evidence type="ECO:0000256" key="2">
    <source>
        <dbReference type="ARBA" id="ARBA00022475"/>
    </source>
</evidence>
<dbReference type="GO" id="GO:0015171">
    <property type="term" value="F:amino acid transmembrane transporter activity"/>
    <property type="evidence" value="ECO:0007669"/>
    <property type="project" value="TreeGrafter"/>
</dbReference>
<dbReference type="PATRIC" id="fig|1445510.3.peg.1732"/>
<dbReference type="GO" id="GO:0005886">
    <property type="term" value="C:plasma membrane"/>
    <property type="evidence" value="ECO:0007669"/>
    <property type="project" value="UniProtKB-SubCell"/>
</dbReference>
<evidence type="ECO:0000256" key="4">
    <source>
        <dbReference type="ARBA" id="ARBA00022989"/>
    </source>
</evidence>
<keyword evidence="3 6" id="KW-0812">Transmembrane</keyword>
<evidence type="ECO:0000256" key="5">
    <source>
        <dbReference type="ARBA" id="ARBA00023136"/>
    </source>
</evidence>
<dbReference type="AlphaFoldDB" id="A0A0C5VGU7"/>
<evidence type="ECO:0000313" key="8">
    <source>
        <dbReference type="Proteomes" id="UP000032266"/>
    </source>
</evidence>
<feature type="transmembrane region" description="Helical" evidence="6">
    <location>
        <begin position="41"/>
        <end position="64"/>
    </location>
</feature>
<dbReference type="OrthoDB" id="5638726at2"/>
<accession>A0A0C5VGU7</accession>
<comment type="subcellular location">
    <subcellularLocation>
        <location evidence="1">Cell membrane</location>
        <topology evidence="1">Multi-pass membrane protein</topology>
    </subcellularLocation>
</comment>
<keyword evidence="5 6" id="KW-0472">Membrane</keyword>
<feature type="transmembrane region" description="Helical" evidence="6">
    <location>
        <begin position="6"/>
        <end position="29"/>
    </location>
</feature>
<organism evidence="7 8">
    <name type="scientific">Gynuella sunshinyii YC6258</name>
    <dbReference type="NCBI Taxonomy" id="1445510"/>
    <lineage>
        <taxon>Bacteria</taxon>
        <taxon>Pseudomonadati</taxon>
        <taxon>Pseudomonadota</taxon>
        <taxon>Gammaproteobacteria</taxon>
        <taxon>Oceanospirillales</taxon>
        <taxon>Saccharospirillaceae</taxon>
        <taxon>Gynuella</taxon>
    </lineage>
</organism>
<dbReference type="PANTHER" id="PTHR30086:SF20">
    <property type="entry name" value="ARGININE EXPORTER PROTEIN ARGO-RELATED"/>
    <property type="match status" value="1"/>
</dbReference>
<keyword evidence="8" id="KW-1185">Reference proteome</keyword>
<keyword evidence="2" id="KW-1003">Cell membrane</keyword>
<name>A0A0C5VGU7_9GAMM</name>
<dbReference type="KEGG" id="gsn:YC6258_01768"/>
<evidence type="ECO:0000256" key="6">
    <source>
        <dbReference type="SAM" id="Phobius"/>
    </source>
</evidence>
<dbReference type="InterPro" id="IPR001123">
    <property type="entry name" value="LeuE-type"/>
</dbReference>
<dbReference type="RefSeq" id="WP_044619852.1">
    <property type="nucleotide sequence ID" value="NZ_CP007142.1"/>
</dbReference>
<protein>
    <submittedName>
        <fullName evidence="7">Lysine efflux permease</fullName>
    </submittedName>
</protein>